<dbReference type="EMBL" id="QPKB01000002">
    <property type="protein sequence ID" value="RWR75691.1"/>
    <property type="molecule type" value="Genomic_DNA"/>
</dbReference>
<feature type="compositionally biased region" description="Basic and acidic residues" evidence="1">
    <location>
        <begin position="38"/>
        <end position="47"/>
    </location>
</feature>
<evidence type="ECO:0000313" key="2">
    <source>
        <dbReference type="EMBL" id="RWR75691.1"/>
    </source>
</evidence>
<dbReference type="AlphaFoldDB" id="A0A3S3ML41"/>
<name>A0A3S3ML41_9MAGN</name>
<gene>
    <name evidence="2" type="ORF">CKAN_00408700</name>
</gene>
<comment type="caution">
    <text evidence="2">The sequence shown here is derived from an EMBL/GenBank/DDBJ whole genome shotgun (WGS) entry which is preliminary data.</text>
</comment>
<accession>A0A3S3ML41</accession>
<feature type="region of interest" description="Disordered" evidence="1">
    <location>
        <begin position="38"/>
        <end position="68"/>
    </location>
</feature>
<proteinExistence type="predicted"/>
<dbReference type="Proteomes" id="UP000283530">
    <property type="component" value="Unassembled WGS sequence"/>
</dbReference>
<evidence type="ECO:0000256" key="1">
    <source>
        <dbReference type="SAM" id="MobiDB-lite"/>
    </source>
</evidence>
<keyword evidence="3" id="KW-1185">Reference proteome</keyword>
<evidence type="ECO:0000313" key="3">
    <source>
        <dbReference type="Proteomes" id="UP000283530"/>
    </source>
</evidence>
<sequence>MEEVVLAMEQIALDETLQIVIPGEQVAVVEDGRDRCRRSVDEREAEPQQRTNQKRMKRLQAQQKSTSH</sequence>
<organism evidence="2 3">
    <name type="scientific">Cinnamomum micranthum f. kanehirae</name>
    <dbReference type="NCBI Taxonomy" id="337451"/>
    <lineage>
        <taxon>Eukaryota</taxon>
        <taxon>Viridiplantae</taxon>
        <taxon>Streptophyta</taxon>
        <taxon>Embryophyta</taxon>
        <taxon>Tracheophyta</taxon>
        <taxon>Spermatophyta</taxon>
        <taxon>Magnoliopsida</taxon>
        <taxon>Magnoliidae</taxon>
        <taxon>Laurales</taxon>
        <taxon>Lauraceae</taxon>
        <taxon>Cinnamomum</taxon>
    </lineage>
</organism>
<protein>
    <submittedName>
        <fullName evidence="2">Uncharacterized protein</fullName>
    </submittedName>
</protein>
<reference evidence="2 3" key="1">
    <citation type="journal article" date="2019" name="Nat. Plants">
        <title>Stout camphor tree genome fills gaps in understanding of flowering plant genome evolution.</title>
        <authorList>
            <person name="Chaw S.M."/>
            <person name="Liu Y.C."/>
            <person name="Wu Y.W."/>
            <person name="Wang H.Y."/>
            <person name="Lin C.I."/>
            <person name="Wu C.S."/>
            <person name="Ke H.M."/>
            <person name="Chang L.Y."/>
            <person name="Hsu C.Y."/>
            <person name="Yang H.T."/>
            <person name="Sudianto E."/>
            <person name="Hsu M.H."/>
            <person name="Wu K.P."/>
            <person name="Wang L.N."/>
            <person name="Leebens-Mack J.H."/>
            <person name="Tsai I.J."/>
        </authorList>
    </citation>
    <scope>NUCLEOTIDE SEQUENCE [LARGE SCALE GENOMIC DNA]</scope>
    <source>
        <strain evidence="3">cv. Chaw 1501</strain>
        <tissue evidence="2">Young leaves</tissue>
    </source>
</reference>